<dbReference type="EMBL" id="UFQT01001145">
    <property type="protein sequence ID" value="SSX29138.1"/>
    <property type="molecule type" value="Genomic_DNA"/>
</dbReference>
<sequence length="213" mass="25413">MYLLPLIISSLFFVCHALVFPEASQTLYENKVHVPWKRLTTMYEYYQILEKLHEYEELLHQYRMYLINSIYENNNDICYLFDYITDSNDKSNESEKWKINENVDDNKVFSSNIRKKRSNLENPTHHQTAIDTYFDIVSSIKDRNLYIELLKKLQHTCLANEDGTYFKRDGTKIIGKKQKFHSWGGKRDNRGKDPLKDQVIPRSYPPFHSWGGK</sequence>
<gene>
    <name evidence="4" type="primary">CSON000876</name>
</gene>
<evidence type="ECO:0000313" key="4">
    <source>
        <dbReference type="EMBL" id="SSX29138.1"/>
    </source>
</evidence>
<feature type="region of interest" description="Disordered" evidence="1">
    <location>
        <begin position="178"/>
        <end position="213"/>
    </location>
</feature>
<keyword evidence="2" id="KW-0732">Signal</keyword>
<organism evidence="4">
    <name type="scientific">Culicoides sonorensis</name>
    <name type="common">Biting midge</name>
    <dbReference type="NCBI Taxonomy" id="179676"/>
    <lineage>
        <taxon>Eukaryota</taxon>
        <taxon>Metazoa</taxon>
        <taxon>Ecdysozoa</taxon>
        <taxon>Arthropoda</taxon>
        <taxon>Hexapoda</taxon>
        <taxon>Insecta</taxon>
        <taxon>Pterygota</taxon>
        <taxon>Neoptera</taxon>
        <taxon>Endopterygota</taxon>
        <taxon>Diptera</taxon>
        <taxon>Nematocera</taxon>
        <taxon>Chironomoidea</taxon>
        <taxon>Ceratopogonidae</taxon>
        <taxon>Ceratopogoninae</taxon>
        <taxon>Culicoides</taxon>
        <taxon>Monoculicoides</taxon>
    </lineage>
</organism>
<evidence type="ECO:0000256" key="1">
    <source>
        <dbReference type="SAM" id="MobiDB-lite"/>
    </source>
</evidence>
<accession>A0A336MT47</accession>
<proteinExistence type="predicted"/>
<dbReference type="AlphaFoldDB" id="A0A336MT47"/>
<dbReference type="VEuPathDB" id="VectorBase:CSON000876"/>
<dbReference type="EMBL" id="UFQS01001145">
    <property type="protein sequence ID" value="SSX09236.1"/>
    <property type="molecule type" value="Genomic_DNA"/>
</dbReference>
<feature type="chain" id="PRO_5036062400" evidence="2">
    <location>
        <begin position="18"/>
        <end position="213"/>
    </location>
</feature>
<feature type="compositionally biased region" description="Basic and acidic residues" evidence="1">
    <location>
        <begin position="185"/>
        <end position="196"/>
    </location>
</feature>
<evidence type="ECO:0000313" key="3">
    <source>
        <dbReference type="EMBL" id="SSX09236.1"/>
    </source>
</evidence>
<reference evidence="4" key="2">
    <citation type="submission" date="2018-07" db="EMBL/GenBank/DDBJ databases">
        <authorList>
            <person name="Quirk P.G."/>
            <person name="Krulwich T.A."/>
        </authorList>
    </citation>
    <scope>NUCLEOTIDE SEQUENCE</scope>
</reference>
<name>A0A336MT47_CULSO</name>
<protein>
    <submittedName>
        <fullName evidence="4">CSON000876 protein</fullName>
    </submittedName>
</protein>
<reference evidence="3" key="1">
    <citation type="submission" date="2018-04" db="EMBL/GenBank/DDBJ databases">
        <authorList>
            <person name="Go L.Y."/>
            <person name="Mitchell J.A."/>
        </authorList>
    </citation>
    <scope>NUCLEOTIDE SEQUENCE</scope>
    <source>
        <tissue evidence="3">Whole organism</tissue>
    </source>
</reference>
<evidence type="ECO:0000256" key="2">
    <source>
        <dbReference type="SAM" id="SignalP"/>
    </source>
</evidence>
<feature type="signal peptide" evidence="2">
    <location>
        <begin position="1"/>
        <end position="17"/>
    </location>
</feature>